<keyword evidence="2" id="KW-0238">DNA-binding</keyword>
<evidence type="ECO:0000256" key="1">
    <source>
        <dbReference type="ARBA" id="ARBA00023015"/>
    </source>
</evidence>
<dbReference type="SMART" id="SM00418">
    <property type="entry name" value="HTH_ARSR"/>
    <property type="match status" value="1"/>
</dbReference>
<dbReference type="InterPro" id="IPR036388">
    <property type="entry name" value="WH-like_DNA-bd_sf"/>
</dbReference>
<name>A0A3D1JK52_9CHLR</name>
<gene>
    <name evidence="5" type="ORF">DEQ80_12280</name>
</gene>
<dbReference type="Gene3D" id="1.10.10.10">
    <property type="entry name" value="Winged helix-like DNA-binding domain superfamily/Winged helix DNA-binding domain"/>
    <property type="match status" value="1"/>
</dbReference>
<keyword evidence="1" id="KW-0805">Transcription regulation</keyword>
<dbReference type="SUPFAM" id="SSF46785">
    <property type="entry name" value="Winged helix' DNA-binding domain"/>
    <property type="match status" value="1"/>
</dbReference>
<dbReference type="RefSeq" id="WP_084001384.1">
    <property type="nucleotide sequence ID" value="NZ_DF967965.1"/>
</dbReference>
<dbReference type="AlphaFoldDB" id="A0A3D1JK52"/>
<comment type="caution">
    <text evidence="5">The sequence shown here is derived from an EMBL/GenBank/DDBJ whole genome shotgun (WGS) entry which is preliminary data.</text>
</comment>
<evidence type="ECO:0000313" key="6">
    <source>
        <dbReference type="Proteomes" id="UP000264141"/>
    </source>
</evidence>
<proteinExistence type="predicted"/>
<evidence type="ECO:0000313" key="5">
    <source>
        <dbReference type="EMBL" id="HCE18625.1"/>
    </source>
</evidence>
<evidence type="ECO:0000256" key="2">
    <source>
        <dbReference type="ARBA" id="ARBA00023125"/>
    </source>
</evidence>
<dbReference type="EMBL" id="DPBP01000048">
    <property type="protein sequence ID" value="HCE18625.1"/>
    <property type="molecule type" value="Genomic_DNA"/>
</dbReference>
<dbReference type="InterPro" id="IPR051011">
    <property type="entry name" value="Metal_resp_trans_reg"/>
</dbReference>
<dbReference type="InterPro" id="IPR036390">
    <property type="entry name" value="WH_DNA-bd_sf"/>
</dbReference>
<dbReference type="OrthoDB" id="9798835at2"/>
<protein>
    <submittedName>
        <fullName evidence="5">ArsR family transcriptional regulator</fullName>
    </submittedName>
</protein>
<keyword evidence="3" id="KW-0804">Transcription</keyword>
<dbReference type="InterPro" id="IPR011991">
    <property type="entry name" value="ArsR-like_HTH"/>
</dbReference>
<dbReference type="STRING" id="229919.GCA_001050195_02238"/>
<organism evidence="5 6">
    <name type="scientific">Anaerolinea thermolimosa</name>
    <dbReference type="NCBI Taxonomy" id="229919"/>
    <lineage>
        <taxon>Bacteria</taxon>
        <taxon>Bacillati</taxon>
        <taxon>Chloroflexota</taxon>
        <taxon>Anaerolineae</taxon>
        <taxon>Anaerolineales</taxon>
        <taxon>Anaerolineaceae</taxon>
        <taxon>Anaerolinea</taxon>
    </lineage>
</organism>
<sequence>MITPSLTQEITELHADICSALADPTRILILYALKEKPSNVSSLAEVLGISQSAASRHLNLLRERGIVDSRRDGQSVINYLTDERIIEALDLLRAVLTSKLKSRAALVEAEPKSGQ</sequence>
<dbReference type="PRINTS" id="PR00778">
    <property type="entry name" value="HTHARSR"/>
</dbReference>
<dbReference type="InterPro" id="IPR001845">
    <property type="entry name" value="HTH_ArsR_DNA-bd_dom"/>
</dbReference>
<dbReference type="Pfam" id="PF01022">
    <property type="entry name" value="HTH_5"/>
    <property type="match status" value="1"/>
</dbReference>
<dbReference type="PANTHER" id="PTHR43132:SF2">
    <property type="entry name" value="ARSENICAL RESISTANCE OPERON REPRESSOR ARSR-RELATED"/>
    <property type="match status" value="1"/>
</dbReference>
<dbReference type="Proteomes" id="UP000264141">
    <property type="component" value="Unassembled WGS sequence"/>
</dbReference>
<dbReference type="PROSITE" id="PS50987">
    <property type="entry name" value="HTH_ARSR_2"/>
    <property type="match status" value="1"/>
</dbReference>
<dbReference type="GO" id="GO:0003677">
    <property type="term" value="F:DNA binding"/>
    <property type="evidence" value="ECO:0007669"/>
    <property type="project" value="UniProtKB-KW"/>
</dbReference>
<evidence type="ECO:0000256" key="3">
    <source>
        <dbReference type="ARBA" id="ARBA00023163"/>
    </source>
</evidence>
<reference evidence="5 6" key="1">
    <citation type="journal article" date="2018" name="Nat. Biotechnol.">
        <title>A standardized bacterial taxonomy based on genome phylogeny substantially revises the tree of life.</title>
        <authorList>
            <person name="Parks D.H."/>
            <person name="Chuvochina M."/>
            <person name="Waite D.W."/>
            <person name="Rinke C."/>
            <person name="Skarshewski A."/>
            <person name="Chaumeil P.A."/>
            <person name="Hugenholtz P."/>
        </authorList>
    </citation>
    <scope>NUCLEOTIDE SEQUENCE [LARGE SCALE GENOMIC DNA]</scope>
    <source>
        <strain evidence="5">UBA8781</strain>
    </source>
</reference>
<dbReference type="PANTHER" id="PTHR43132">
    <property type="entry name" value="ARSENICAL RESISTANCE OPERON REPRESSOR ARSR-RELATED"/>
    <property type="match status" value="1"/>
</dbReference>
<feature type="domain" description="HTH arsR-type" evidence="4">
    <location>
        <begin position="6"/>
        <end position="103"/>
    </location>
</feature>
<dbReference type="NCBIfam" id="NF033788">
    <property type="entry name" value="HTH_metalloreg"/>
    <property type="match status" value="1"/>
</dbReference>
<dbReference type="CDD" id="cd00090">
    <property type="entry name" value="HTH_ARSR"/>
    <property type="match status" value="1"/>
</dbReference>
<evidence type="ECO:0000259" key="4">
    <source>
        <dbReference type="PROSITE" id="PS50987"/>
    </source>
</evidence>
<dbReference type="GO" id="GO:0003700">
    <property type="term" value="F:DNA-binding transcription factor activity"/>
    <property type="evidence" value="ECO:0007669"/>
    <property type="project" value="InterPro"/>
</dbReference>
<accession>A0A3D1JK52</accession>